<feature type="transmembrane region" description="Helical" evidence="7">
    <location>
        <begin position="313"/>
        <end position="332"/>
    </location>
</feature>
<evidence type="ECO:0000256" key="7">
    <source>
        <dbReference type="SAM" id="Phobius"/>
    </source>
</evidence>
<sequence>MTTTADATTAVSRQFWTYWSASSASSVGSAVTGVALPLTAVLVLGASALQMGLLAAAAYVAWLVIGLPAGALVRHLPLRGTQVAMDVVRALAIGSVPVAWWLGSLSIAHLIGVALVISFADVVFFVANSTFLPSVVPKEQLQARNSLMSGTHAVSQLGGPSLGGVLVQLLGAVPTLLVDSASYLVSAALLRSLPDRTSPREESRAPIVEQIREGWHFVTRHPVMNPCLWDATATNFVCGGQMALFAIYLVRVVDAPAGLVGFLLAAEGVGALVGASVCPALVRRIGSARACLAGGVVSVGGAFLIPLGSGAAAWLLFALGNVVFAGGVVVLSTTTRTYRQVATPPELLSRVLATVRFVSWGAIPVGGVAAGALGGWLGPRPALFVLAALSVLSPLVLFLSPIRRMRDFPDDATVQTSRDLI</sequence>
<feature type="transmembrane region" description="Helical" evidence="7">
    <location>
        <begin position="24"/>
        <end position="44"/>
    </location>
</feature>
<keyword evidence="2" id="KW-0813">Transport</keyword>
<evidence type="ECO:0000313" key="9">
    <source>
        <dbReference type="Proteomes" id="UP001501821"/>
    </source>
</evidence>
<dbReference type="Gene3D" id="1.20.1250.20">
    <property type="entry name" value="MFS general substrate transporter like domains"/>
    <property type="match status" value="1"/>
</dbReference>
<dbReference type="InterPro" id="IPR036259">
    <property type="entry name" value="MFS_trans_sf"/>
</dbReference>
<gene>
    <name evidence="8" type="ORF">GCM10022242_17160</name>
</gene>
<keyword evidence="4 7" id="KW-0812">Transmembrane</keyword>
<comment type="caution">
    <text evidence="8">The sequence shown here is derived from an EMBL/GenBank/DDBJ whole genome shotgun (WGS) entry which is preliminary data.</text>
</comment>
<dbReference type="PANTHER" id="PTHR23513">
    <property type="entry name" value="INTEGRAL MEMBRANE EFFLUX PROTEIN-RELATED"/>
    <property type="match status" value="1"/>
</dbReference>
<evidence type="ECO:0000256" key="6">
    <source>
        <dbReference type="ARBA" id="ARBA00023136"/>
    </source>
</evidence>
<dbReference type="Proteomes" id="UP001501821">
    <property type="component" value="Unassembled WGS sequence"/>
</dbReference>
<dbReference type="SUPFAM" id="SSF103473">
    <property type="entry name" value="MFS general substrate transporter"/>
    <property type="match status" value="1"/>
</dbReference>
<dbReference type="CDD" id="cd06173">
    <property type="entry name" value="MFS_MefA_like"/>
    <property type="match status" value="1"/>
</dbReference>
<proteinExistence type="predicted"/>
<evidence type="ECO:0000256" key="2">
    <source>
        <dbReference type="ARBA" id="ARBA00022448"/>
    </source>
</evidence>
<feature type="transmembrane region" description="Helical" evidence="7">
    <location>
        <begin position="290"/>
        <end position="307"/>
    </location>
</feature>
<keyword evidence="9" id="KW-1185">Reference proteome</keyword>
<comment type="subcellular location">
    <subcellularLocation>
        <location evidence="1">Cell membrane</location>
        <topology evidence="1">Multi-pass membrane protein</topology>
    </subcellularLocation>
</comment>
<feature type="transmembrane region" description="Helical" evidence="7">
    <location>
        <begin position="353"/>
        <end position="376"/>
    </location>
</feature>
<accession>A0ABP7IDD4</accession>
<keyword evidence="6 7" id="KW-0472">Membrane</keyword>
<evidence type="ECO:0000313" key="8">
    <source>
        <dbReference type="EMBL" id="GAA3815568.1"/>
    </source>
</evidence>
<feature type="transmembrane region" description="Helical" evidence="7">
    <location>
        <begin position="256"/>
        <end position="278"/>
    </location>
</feature>
<evidence type="ECO:0000256" key="5">
    <source>
        <dbReference type="ARBA" id="ARBA00022989"/>
    </source>
</evidence>
<feature type="transmembrane region" description="Helical" evidence="7">
    <location>
        <begin position="382"/>
        <end position="399"/>
    </location>
</feature>
<dbReference type="RefSeq" id="WP_344774336.1">
    <property type="nucleotide sequence ID" value="NZ_BAABAH010000004.1"/>
</dbReference>
<evidence type="ECO:0000256" key="3">
    <source>
        <dbReference type="ARBA" id="ARBA00022475"/>
    </source>
</evidence>
<protein>
    <submittedName>
        <fullName evidence="8">MFS transporter</fullName>
    </submittedName>
</protein>
<organism evidence="8 9">
    <name type="scientific">Nocardioides panacisoli</name>
    <dbReference type="NCBI Taxonomy" id="627624"/>
    <lineage>
        <taxon>Bacteria</taxon>
        <taxon>Bacillati</taxon>
        <taxon>Actinomycetota</taxon>
        <taxon>Actinomycetes</taxon>
        <taxon>Propionibacteriales</taxon>
        <taxon>Nocardioidaceae</taxon>
        <taxon>Nocardioides</taxon>
    </lineage>
</organism>
<dbReference type="InterPro" id="IPR010290">
    <property type="entry name" value="TM_effector"/>
</dbReference>
<dbReference type="PANTHER" id="PTHR23513:SF6">
    <property type="entry name" value="MAJOR FACILITATOR SUPERFAMILY ASSOCIATED DOMAIN-CONTAINING PROTEIN"/>
    <property type="match status" value="1"/>
</dbReference>
<keyword evidence="3" id="KW-1003">Cell membrane</keyword>
<dbReference type="EMBL" id="BAABAH010000004">
    <property type="protein sequence ID" value="GAA3815568.1"/>
    <property type="molecule type" value="Genomic_DNA"/>
</dbReference>
<dbReference type="Pfam" id="PF05977">
    <property type="entry name" value="MFS_3"/>
    <property type="match status" value="1"/>
</dbReference>
<keyword evidence="5 7" id="KW-1133">Transmembrane helix</keyword>
<feature type="transmembrane region" description="Helical" evidence="7">
    <location>
        <begin position="227"/>
        <end position="250"/>
    </location>
</feature>
<evidence type="ECO:0000256" key="1">
    <source>
        <dbReference type="ARBA" id="ARBA00004651"/>
    </source>
</evidence>
<evidence type="ECO:0000256" key="4">
    <source>
        <dbReference type="ARBA" id="ARBA00022692"/>
    </source>
</evidence>
<reference evidence="9" key="1">
    <citation type="journal article" date="2019" name="Int. J. Syst. Evol. Microbiol.">
        <title>The Global Catalogue of Microorganisms (GCM) 10K type strain sequencing project: providing services to taxonomists for standard genome sequencing and annotation.</title>
        <authorList>
            <consortium name="The Broad Institute Genomics Platform"/>
            <consortium name="The Broad Institute Genome Sequencing Center for Infectious Disease"/>
            <person name="Wu L."/>
            <person name="Ma J."/>
        </authorList>
    </citation>
    <scope>NUCLEOTIDE SEQUENCE [LARGE SCALE GENOMIC DNA]</scope>
    <source>
        <strain evidence="9">JCM 16953</strain>
    </source>
</reference>
<name>A0ABP7IDD4_9ACTN</name>
<feature type="transmembrane region" description="Helical" evidence="7">
    <location>
        <begin position="51"/>
        <end position="71"/>
    </location>
</feature>